<feature type="region of interest" description="Disordered" evidence="2">
    <location>
        <begin position="655"/>
        <end position="684"/>
    </location>
</feature>
<feature type="domain" description="C2 NT-type" evidence="3">
    <location>
        <begin position="115"/>
        <end position="257"/>
    </location>
</feature>
<evidence type="ECO:0000259" key="3">
    <source>
        <dbReference type="PROSITE" id="PS51840"/>
    </source>
</evidence>
<gene>
    <name evidence="4" type="ORF">IPOD504_LOCUS14031</name>
</gene>
<feature type="compositionally biased region" description="Polar residues" evidence="2">
    <location>
        <begin position="599"/>
        <end position="613"/>
    </location>
</feature>
<evidence type="ECO:0000313" key="5">
    <source>
        <dbReference type="Proteomes" id="UP000837857"/>
    </source>
</evidence>
<feature type="region of interest" description="Disordered" evidence="2">
    <location>
        <begin position="599"/>
        <end position="642"/>
    </location>
</feature>
<evidence type="ECO:0000256" key="2">
    <source>
        <dbReference type="SAM" id="MobiDB-lite"/>
    </source>
</evidence>
<dbReference type="PANTHER" id="PTHR21456">
    <property type="entry name" value="FAMILY WITH SEQUENCE SIMILARITY 102"/>
    <property type="match status" value="1"/>
</dbReference>
<evidence type="ECO:0000313" key="4">
    <source>
        <dbReference type="EMBL" id="CAH2068100.1"/>
    </source>
</evidence>
<protein>
    <recommendedName>
        <fullName evidence="3">C2 NT-type domain-containing protein</fullName>
    </recommendedName>
</protein>
<dbReference type="InterPro" id="IPR039931">
    <property type="entry name" value="EEIG1/2-like"/>
</dbReference>
<dbReference type="Pfam" id="PF10358">
    <property type="entry name" value="NT-C2"/>
    <property type="match status" value="1"/>
</dbReference>
<evidence type="ECO:0000256" key="1">
    <source>
        <dbReference type="ARBA" id="ARBA00034780"/>
    </source>
</evidence>
<feature type="compositionally biased region" description="Basic and acidic residues" evidence="2">
    <location>
        <begin position="398"/>
        <end position="411"/>
    </location>
</feature>
<organism evidence="4 5">
    <name type="scientific">Iphiclides podalirius</name>
    <name type="common">scarce swallowtail</name>
    <dbReference type="NCBI Taxonomy" id="110791"/>
    <lineage>
        <taxon>Eukaryota</taxon>
        <taxon>Metazoa</taxon>
        <taxon>Ecdysozoa</taxon>
        <taxon>Arthropoda</taxon>
        <taxon>Hexapoda</taxon>
        <taxon>Insecta</taxon>
        <taxon>Pterygota</taxon>
        <taxon>Neoptera</taxon>
        <taxon>Endopterygota</taxon>
        <taxon>Lepidoptera</taxon>
        <taxon>Glossata</taxon>
        <taxon>Ditrysia</taxon>
        <taxon>Papilionoidea</taxon>
        <taxon>Papilionidae</taxon>
        <taxon>Papilioninae</taxon>
        <taxon>Iphiclides</taxon>
    </lineage>
</organism>
<feature type="compositionally biased region" description="Low complexity" evidence="2">
    <location>
        <begin position="704"/>
        <end position="716"/>
    </location>
</feature>
<dbReference type="Proteomes" id="UP000837857">
    <property type="component" value="Chromosome 5"/>
</dbReference>
<feature type="compositionally biased region" description="Basic and acidic residues" evidence="2">
    <location>
        <begin position="629"/>
        <end position="642"/>
    </location>
</feature>
<feature type="compositionally biased region" description="Low complexity" evidence="2">
    <location>
        <begin position="371"/>
        <end position="391"/>
    </location>
</feature>
<sequence length="911" mass="99184">MFNLEREQHVTYAKVNKLLELGRTCRHLVFQTRITTEKCGRYATVRPPPVPRTLRPRRRTNSAIRHATYPIHSDGLPQGSKLKLKTGPFAHSLPRTHIRDCGPPRPGPDVCAVMAFMTKKKRYKFGVQCCLEELTEVPFVYAVLFAKVRLLDGGNFQDHSSREEVRNHAVRWNAQFSFVCKMCANANTGVLEPALLRVSVRKECKGGRSYQKLGFCDVNLAELAGAGEATRHCLLEGYDPRRRQDNSVLRLRIKMNMISGDPLFKVPERKQEAVEGGGDSGAESAAPPDEDCASSTASSGFGSLTNNKAHAVEAMPPMTMSSLAPCEPPSPDHDELAAPEHPAVPVGVTSCASCQQHTHSRNSSNTSGDMSSKASGYGSSVSAASAHSRQSSEGEGGAEPRPHHNSVRLERTVTTTTTTTTAATGQSGKHSGRLSKLLMERTLLSETSDLYLTPNSTLTGPPDVVPRLALPSPASDEYRTPDTTLADEGTFAMPTYFDQKRRAAAVVAAAVQPLANFQMFKQKSLNTIPALLERNRRNEELFTNFPFLTPLAHRKNSLVSNANRLSGCIEDEFYCIPSEPEADAELSERVDVRHRLRSLSSQALDDEPLTSTPKGEAPQEPGFAAARGRRAEPLRHSYTDYSRREAGEGGACAACGARRDGSPGRRAPSARREKGRVPAGRGKRGIGRGIVVVRLASERCRNPSSGSLTASASESGSLERARAAIERRKRNAPPAAPPPDDAQHAVSCRVENTRVNPDSLIDELLAATDLKQAVDDSAETSGLQLFITRDGTAELGSRQRQQLARRDYQRVVLHPHDNRHPLARRRGSEGRAAAAGPGHGRLAAVCDARFALRSTRLYVTLQSSTDLHAALQSSSGRRRAADARDDSQSRHAFTIANLESCTLLQYVTKST</sequence>
<dbReference type="InterPro" id="IPR019448">
    <property type="entry name" value="NT-C2"/>
</dbReference>
<dbReference type="PROSITE" id="PS51840">
    <property type="entry name" value="C2_NT"/>
    <property type="match status" value="1"/>
</dbReference>
<keyword evidence="5" id="KW-1185">Reference proteome</keyword>
<accession>A0ABN8IYP5</accession>
<comment type="similarity">
    <text evidence="1">Belongs to the EEIG family.</text>
</comment>
<name>A0ABN8IYP5_9NEOP</name>
<feature type="region of interest" description="Disordered" evidence="2">
    <location>
        <begin position="701"/>
        <end position="721"/>
    </location>
</feature>
<feature type="region of interest" description="Disordered" evidence="2">
    <location>
        <begin position="319"/>
        <end position="432"/>
    </location>
</feature>
<dbReference type="PANTHER" id="PTHR21456:SF1">
    <property type="entry name" value="C2 NT-TYPE DOMAIN-CONTAINING PROTEIN"/>
    <property type="match status" value="1"/>
</dbReference>
<dbReference type="EMBL" id="OW152817">
    <property type="protein sequence ID" value="CAH2068100.1"/>
    <property type="molecule type" value="Genomic_DNA"/>
</dbReference>
<feature type="region of interest" description="Disordered" evidence="2">
    <location>
        <begin position="265"/>
        <end position="300"/>
    </location>
</feature>
<proteinExistence type="inferred from homology"/>
<feature type="non-terminal residue" evidence="4">
    <location>
        <position position="1"/>
    </location>
</feature>
<feature type="compositionally biased region" description="Polar residues" evidence="2">
    <location>
        <begin position="350"/>
        <end position="370"/>
    </location>
</feature>
<reference evidence="4" key="1">
    <citation type="submission" date="2022-03" db="EMBL/GenBank/DDBJ databases">
        <authorList>
            <person name="Martin H S."/>
        </authorList>
    </citation>
    <scope>NUCLEOTIDE SEQUENCE</scope>
</reference>
<feature type="compositionally biased region" description="Low complexity" evidence="2">
    <location>
        <begin position="412"/>
        <end position="424"/>
    </location>
</feature>